<dbReference type="InParanoid" id="W4KHR9"/>
<comment type="catalytic activity">
    <reaction evidence="7">
        <text>L-dopachrome = 5,6-dihydroxyindole-2-carboxylate</text>
        <dbReference type="Rhea" id="RHEA:13041"/>
        <dbReference type="ChEBI" id="CHEBI:16875"/>
        <dbReference type="ChEBI" id="CHEBI:57509"/>
        <dbReference type="EC" id="5.3.3.12"/>
    </reaction>
</comment>
<comment type="subcellular location">
    <subcellularLocation>
        <location evidence="1">Secreted</location>
    </subcellularLocation>
</comment>
<dbReference type="Proteomes" id="UP000030671">
    <property type="component" value="Unassembled WGS sequence"/>
</dbReference>
<evidence type="ECO:0000256" key="12">
    <source>
        <dbReference type="ARBA" id="ARBA00042730"/>
    </source>
</evidence>
<dbReference type="OrthoDB" id="255819at2759"/>
<dbReference type="GO" id="GO:0004167">
    <property type="term" value="F:dopachrome isomerase activity"/>
    <property type="evidence" value="ECO:0007669"/>
    <property type="project" value="UniProtKB-EC"/>
</dbReference>
<keyword evidence="14" id="KW-1185">Reference proteome</keyword>
<dbReference type="GO" id="GO:0050178">
    <property type="term" value="F:phenylpyruvate tautomerase activity"/>
    <property type="evidence" value="ECO:0007669"/>
    <property type="project" value="UniProtKB-EC"/>
</dbReference>
<evidence type="ECO:0000256" key="1">
    <source>
        <dbReference type="ARBA" id="ARBA00004613"/>
    </source>
</evidence>
<dbReference type="AlphaFoldDB" id="W4KHR9"/>
<dbReference type="GO" id="GO:0005615">
    <property type="term" value="C:extracellular space"/>
    <property type="evidence" value="ECO:0007669"/>
    <property type="project" value="UniProtKB-KW"/>
</dbReference>
<evidence type="ECO:0000256" key="5">
    <source>
        <dbReference type="ARBA" id="ARBA00023235"/>
    </source>
</evidence>
<evidence type="ECO:0000256" key="7">
    <source>
        <dbReference type="ARBA" id="ARBA00036823"/>
    </source>
</evidence>
<dbReference type="EC" id="5.3.2.1" evidence="9"/>
<sequence>MPTLALTTNVKLADPKAFALEFSKAGAQILGKPEAYISVLYHYEEILTFNGTFDPALSLEITSLDNISPEANEVYSKALFEFFEKHLGVSSARGYINFNDPGRAFLGYKGTTFEQIFKNL</sequence>
<evidence type="ECO:0000313" key="14">
    <source>
        <dbReference type="Proteomes" id="UP000030671"/>
    </source>
</evidence>
<reference evidence="13 14" key="1">
    <citation type="journal article" date="2012" name="New Phytol.">
        <title>Insight into trade-off between wood decay and parasitism from the genome of a fungal forest pathogen.</title>
        <authorList>
            <person name="Olson A."/>
            <person name="Aerts A."/>
            <person name="Asiegbu F."/>
            <person name="Belbahri L."/>
            <person name="Bouzid O."/>
            <person name="Broberg A."/>
            <person name="Canback B."/>
            <person name="Coutinho P.M."/>
            <person name="Cullen D."/>
            <person name="Dalman K."/>
            <person name="Deflorio G."/>
            <person name="van Diepen L.T."/>
            <person name="Dunand C."/>
            <person name="Duplessis S."/>
            <person name="Durling M."/>
            <person name="Gonthier P."/>
            <person name="Grimwood J."/>
            <person name="Fossdal C.G."/>
            <person name="Hansson D."/>
            <person name="Henrissat B."/>
            <person name="Hietala A."/>
            <person name="Himmelstrand K."/>
            <person name="Hoffmeister D."/>
            <person name="Hogberg N."/>
            <person name="James T.Y."/>
            <person name="Karlsson M."/>
            <person name="Kohler A."/>
            <person name="Kues U."/>
            <person name="Lee Y.H."/>
            <person name="Lin Y.C."/>
            <person name="Lind M."/>
            <person name="Lindquist E."/>
            <person name="Lombard V."/>
            <person name="Lucas S."/>
            <person name="Lunden K."/>
            <person name="Morin E."/>
            <person name="Murat C."/>
            <person name="Park J."/>
            <person name="Raffaello T."/>
            <person name="Rouze P."/>
            <person name="Salamov A."/>
            <person name="Schmutz J."/>
            <person name="Solheim H."/>
            <person name="Stahlberg J."/>
            <person name="Velez H."/>
            <person name="de Vries R.P."/>
            <person name="Wiebenga A."/>
            <person name="Woodward S."/>
            <person name="Yakovlev I."/>
            <person name="Garbelotto M."/>
            <person name="Martin F."/>
            <person name="Grigoriev I.V."/>
            <person name="Stenlid J."/>
        </authorList>
    </citation>
    <scope>NUCLEOTIDE SEQUENCE [LARGE SCALE GENOMIC DNA]</scope>
    <source>
        <strain evidence="13 14">TC 32-1</strain>
    </source>
</reference>
<evidence type="ECO:0000256" key="8">
    <source>
        <dbReference type="ARBA" id="ARBA00038932"/>
    </source>
</evidence>
<evidence type="ECO:0000256" key="4">
    <source>
        <dbReference type="ARBA" id="ARBA00022525"/>
    </source>
</evidence>
<gene>
    <name evidence="13" type="ORF">HETIRDRAFT_470362</name>
</gene>
<dbReference type="STRING" id="747525.W4KHR9"/>
<dbReference type="eggNOG" id="KOG1759">
    <property type="taxonomic scope" value="Eukaryota"/>
</dbReference>
<accession>W4KHR9</accession>
<name>W4KHR9_HETIT</name>
<dbReference type="SUPFAM" id="SSF55331">
    <property type="entry name" value="Tautomerase/MIF"/>
    <property type="match status" value="1"/>
</dbReference>
<organism evidence="13 14">
    <name type="scientific">Heterobasidion irregulare (strain TC 32-1)</name>
    <dbReference type="NCBI Taxonomy" id="747525"/>
    <lineage>
        <taxon>Eukaryota</taxon>
        <taxon>Fungi</taxon>
        <taxon>Dikarya</taxon>
        <taxon>Basidiomycota</taxon>
        <taxon>Agaricomycotina</taxon>
        <taxon>Agaricomycetes</taxon>
        <taxon>Russulales</taxon>
        <taxon>Bondarzewiaceae</taxon>
        <taxon>Heterobasidion</taxon>
        <taxon>Heterobasidion annosum species complex</taxon>
    </lineage>
</organism>
<comment type="similarity">
    <text evidence="2">Belongs to the MIF family.</text>
</comment>
<dbReference type="RefSeq" id="XP_009542246.1">
    <property type="nucleotide sequence ID" value="XM_009543951.1"/>
</dbReference>
<evidence type="ECO:0000256" key="9">
    <source>
        <dbReference type="ARBA" id="ARBA00039086"/>
    </source>
</evidence>
<dbReference type="EC" id="5.3.3.12" evidence="8"/>
<evidence type="ECO:0000256" key="3">
    <source>
        <dbReference type="ARBA" id="ARBA00022514"/>
    </source>
</evidence>
<keyword evidence="5" id="KW-0413">Isomerase</keyword>
<evidence type="ECO:0000256" key="10">
    <source>
        <dbReference type="ARBA" id="ARBA00041631"/>
    </source>
</evidence>
<dbReference type="PANTHER" id="PTHR11954">
    <property type="entry name" value="D-DOPACHROME DECARBOXYLASE"/>
    <property type="match status" value="1"/>
</dbReference>
<dbReference type="PANTHER" id="PTHR11954:SF6">
    <property type="entry name" value="MACROPHAGE MIGRATION INHIBITORY FACTOR"/>
    <property type="match status" value="1"/>
</dbReference>
<dbReference type="GeneID" id="20677342"/>
<dbReference type="InterPro" id="IPR001398">
    <property type="entry name" value="Macrophage_inhib_fac"/>
</dbReference>
<dbReference type="HOGENOM" id="CLU_129906_1_0_1"/>
<evidence type="ECO:0000256" key="6">
    <source>
        <dbReference type="ARBA" id="ARBA00036735"/>
    </source>
</evidence>
<comment type="catalytic activity">
    <reaction evidence="6">
        <text>3-phenylpyruvate = enol-phenylpyruvate</text>
        <dbReference type="Rhea" id="RHEA:17097"/>
        <dbReference type="ChEBI" id="CHEBI:16815"/>
        <dbReference type="ChEBI" id="CHEBI:18005"/>
        <dbReference type="EC" id="5.3.2.1"/>
    </reaction>
</comment>
<keyword evidence="3" id="KW-0202">Cytokine</keyword>
<dbReference type="KEGG" id="hir:HETIRDRAFT_470362"/>
<evidence type="ECO:0000313" key="13">
    <source>
        <dbReference type="EMBL" id="ETW85382.1"/>
    </source>
</evidence>
<dbReference type="EMBL" id="KI925455">
    <property type="protein sequence ID" value="ETW85382.1"/>
    <property type="molecule type" value="Genomic_DNA"/>
</dbReference>
<evidence type="ECO:0000256" key="11">
    <source>
        <dbReference type="ARBA" id="ARBA00041912"/>
    </source>
</evidence>
<dbReference type="Gene3D" id="3.30.429.10">
    <property type="entry name" value="Macrophage Migration Inhibitory Factor"/>
    <property type="match status" value="1"/>
</dbReference>
<evidence type="ECO:0000256" key="2">
    <source>
        <dbReference type="ARBA" id="ARBA00005851"/>
    </source>
</evidence>
<keyword evidence="4" id="KW-0964">Secreted</keyword>
<proteinExistence type="inferred from homology"/>
<dbReference type="Pfam" id="PF01187">
    <property type="entry name" value="MIF"/>
    <property type="match status" value="1"/>
</dbReference>
<dbReference type="InterPro" id="IPR014347">
    <property type="entry name" value="Tautomerase/MIF_sf"/>
</dbReference>
<protein>
    <recommendedName>
        <fullName evidence="12">L-dopachrome isomerase</fullName>
        <ecNumber evidence="9">5.3.2.1</ecNumber>
        <ecNumber evidence="8">5.3.3.12</ecNumber>
    </recommendedName>
    <alternativeName>
        <fullName evidence="10">L-dopachrome tautomerase</fullName>
    </alternativeName>
    <alternativeName>
        <fullName evidence="11">Phenylpyruvate tautomerase</fullName>
    </alternativeName>
</protein>